<keyword evidence="10" id="KW-0539">Nucleus</keyword>
<dbReference type="GO" id="GO:0032447">
    <property type="term" value="P:protein urmylation"/>
    <property type="evidence" value="ECO:0007669"/>
    <property type="project" value="EnsemblFungi"/>
</dbReference>
<dbReference type="Proteomes" id="UP000076632">
    <property type="component" value="Unassembled WGS sequence"/>
</dbReference>
<dbReference type="SUPFAM" id="SSF50998">
    <property type="entry name" value="Quinoprotein alcohol dehydrogenase-like"/>
    <property type="match status" value="1"/>
</dbReference>
<keyword evidence="9" id="KW-0677">Repeat</keyword>
<dbReference type="GO" id="GO:0008017">
    <property type="term" value="F:microtubule binding"/>
    <property type="evidence" value="ECO:0007669"/>
    <property type="project" value="EnsemblFungi"/>
</dbReference>
<feature type="repeat" description="WD" evidence="11">
    <location>
        <begin position="207"/>
        <end position="254"/>
    </location>
</feature>
<dbReference type="PANTHER" id="PTHR44111">
    <property type="entry name" value="ELONGATOR COMPLEX PROTEIN 2"/>
    <property type="match status" value="1"/>
</dbReference>
<proteinExistence type="inferred from homology"/>
<dbReference type="RefSeq" id="XP_018186840.1">
    <property type="nucleotide sequence ID" value="XM_018333924.1"/>
</dbReference>
<sequence>MVSVNTDYIAVGGNRHPAGADWDPVSGQLVFGAANNIALWNPLDDRCLGVRSLLCGHSDNVNVVKFFPSTSSNDRIILSGSADKTVRIWKSDTASPSGFSHAFTIEDHQSSINSIAVSPDLNVFATGAADATIRIYQLRQSEIGTIYACLIQTIQPSPRYFPLTLALSPLNGSGSMALAVAGTKPFIQVYVSAGGQSVAQFELKATLSGHEGWIRSLAFTWEKGSKESDLLLASASQDKYIRLWRIHEGEQLPPASAAGNDPALGTFGKSLSNKPHRFEAAGLKYSITFEALLVGHEDWIYTCSWRPTDGPLQLLTASADNSLSIWTPDPASGIWICIARLGEISAQKGSTTATGSAGGFWQGLWSPNGESVVSLGRTGSWRLWNYNKSQDRWLQAVAVTGHVKSVMGVCWAADGKYLLSTGSDQTTRLFAEWKRGQKRSWHEFARPQIHGYDLNCIDVIRESQFISGADEKLLRVFDEPKAVANLLKDLCGIEEAQQDQMPDAANIPVLGLSNKAIEAVEDGASGGTADDDEQAAIDPSSVIQKSTLELDHPPFEDHLARHTLWPESEKLYGHGYEISAVATSHDNCFVATACRASSVDHAVIRLFDTKEWREVKPSLAAHSLTVTSLQFSGDDRYLLSVGRDRQWTIFERDESAQSVYKLACSNPKGHSRMILDASWAPLAAGAIFATAGRDKSVKIWQADNGVFTCKATIGAQNPVTAVQFLPLFHNNALFVAFGTEAGDISIAHVHGDFTASISLSFDQRIVPSKAITDLAWRQPPQDLPSNGIESKSQQFQLAVASEDSSLRIYSISNML</sequence>
<dbReference type="FunCoup" id="A0A165FRA3">
    <property type="interactions" value="1093"/>
</dbReference>
<feature type="repeat" description="WD" evidence="11">
    <location>
        <begin position="667"/>
        <end position="705"/>
    </location>
</feature>
<dbReference type="GO" id="GO:0005634">
    <property type="term" value="C:nucleus"/>
    <property type="evidence" value="ECO:0007669"/>
    <property type="project" value="UniProtKB-SubCell"/>
</dbReference>
<evidence type="ECO:0000256" key="9">
    <source>
        <dbReference type="ARBA" id="ARBA00022737"/>
    </source>
</evidence>
<dbReference type="GO" id="GO:0006357">
    <property type="term" value="P:regulation of transcription by RNA polymerase II"/>
    <property type="evidence" value="ECO:0007669"/>
    <property type="project" value="EnsemblFungi"/>
</dbReference>
<dbReference type="SMART" id="SM00320">
    <property type="entry name" value="WD40"/>
    <property type="match status" value="11"/>
</dbReference>
<feature type="repeat" description="WD" evidence="11">
    <location>
        <begin position="54"/>
        <end position="90"/>
    </location>
</feature>
<feature type="repeat" description="WD" evidence="11">
    <location>
        <begin position="399"/>
        <end position="430"/>
    </location>
</feature>
<evidence type="ECO:0000256" key="7">
    <source>
        <dbReference type="ARBA" id="ARBA00022574"/>
    </source>
</evidence>
<keyword evidence="8" id="KW-0819">tRNA processing</keyword>
<dbReference type="OMA" id="ENFRHIS"/>
<keyword evidence="6" id="KW-0963">Cytoplasm</keyword>
<gene>
    <name evidence="12" type="ORF">L228DRAFT_256474</name>
</gene>
<evidence type="ECO:0000313" key="12">
    <source>
        <dbReference type="EMBL" id="KZF21285.1"/>
    </source>
</evidence>
<feature type="repeat" description="WD" evidence="11">
    <location>
        <begin position="293"/>
        <end position="326"/>
    </location>
</feature>
<evidence type="ECO:0000256" key="2">
    <source>
        <dbReference type="ARBA" id="ARBA00004496"/>
    </source>
</evidence>
<comment type="pathway">
    <text evidence="3">tRNA modification; 5-methoxycarbonylmethyl-2-thiouridine-tRNA biosynthesis.</text>
</comment>
<dbReference type="OrthoDB" id="27911at2759"/>
<evidence type="ECO:0000256" key="6">
    <source>
        <dbReference type="ARBA" id="ARBA00022490"/>
    </source>
</evidence>
<evidence type="ECO:0000256" key="1">
    <source>
        <dbReference type="ARBA" id="ARBA00004123"/>
    </source>
</evidence>
<comment type="subcellular location">
    <subcellularLocation>
        <location evidence="2">Cytoplasm</location>
    </subcellularLocation>
    <subcellularLocation>
        <location evidence="1">Nucleus</location>
    </subcellularLocation>
</comment>
<comment type="similarity">
    <text evidence="4">Belongs to the WD repeat ELP2 family.</text>
</comment>
<dbReference type="PANTHER" id="PTHR44111:SF1">
    <property type="entry name" value="ELONGATOR COMPLEX PROTEIN 2"/>
    <property type="match status" value="1"/>
</dbReference>
<reference evidence="12 13" key="1">
    <citation type="journal article" date="2016" name="Fungal Biol.">
        <title>The genome of Xylona heveae provides a window into fungal endophytism.</title>
        <authorList>
            <person name="Gazis R."/>
            <person name="Kuo A."/>
            <person name="Riley R."/>
            <person name="LaButti K."/>
            <person name="Lipzen A."/>
            <person name="Lin J."/>
            <person name="Amirebrahimi M."/>
            <person name="Hesse C.N."/>
            <person name="Spatafora J.W."/>
            <person name="Henrissat B."/>
            <person name="Hainaut M."/>
            <person name="Grigoriev I.V."/>
            <person name="Hibbett D.S."/>
        </authorList>
    </citation>
    <scope>NUCLEOTIDE SEQUENCE [LARGE SCALE GENOMIC DNA]</scope>
    <source>
        <strain evidence="12 13">TC161</strain>
    </source>
</reference>
<evidence type="ECO:0000256" key="10">
    <source>
        <dbReference type="ARBA" id="ARBA00023242"/>
    </source>
</evidence>
<dbReference type="GO" id="GO:0005737">
    <property type="term" value="C:cytoplasm"/>
    <property type="evidence" value="ECO:0007669"/>
    <property type="project" value="UniProtKB-SubCell"/>
</dbReference>
<name>A0A165FRA3_XYLHT</name>
<evidence type="ECO:0000256" key="5">
    <source>
        <dbReference type="ARBA" id="ARBA00020267"/>
    </source>
</evidence>
<dbReference type="PROSITE" id="PS50082">
    <property type="entry name" value="WD_REPEATS_2"/>
    <property type="match status" value="6"/>
</dbReference>
<dbReference type="Pfam" id="PF00400">
    <property type="entry name" value="WD40"/>
    <property type="match status" value="7"/>
</dbReference>
<accession>A0A165FRA3</accession>
<keyword evidence="13" id="KW-1185">Reference proteome</keyword>
<dbReference type="PRINTS" id="PR00320">
    <property type="entry name" value="GPROTEINBRPT"/>
</dbReference>
<feature type="repeat" description="WD" evidence="11">
    <location>
        <begin position="105"/>
        <end position="146"/>
    </location>
</feature>
<dbReference type="InParanoid" id="A0A165FRA3"/>
<dbReference type="AlphaFoldDB" id="A0A165FRA3"/>
<dbReference type="InterPro" id="IPR036322">
    <property type="entry name" value="WD40_repeat_dom_sf"/>
</dbReference>
<dbReference type="STRING" id="1328760.A0A165FRA3"/>
<dbReference type="InterPro" id="IPR015943">
    <property type="entry name" value="WD40/YVTN_repeat-like_dom_sf"/>
</dbReference>
<dbReference type="PROSITE" id="PS50294">
    <property type="entry name" value="WD_REPEATS_REGION"/>
    <property type="match status" value="3"/>
</dbReference>
<dbReference type="InterPro" id="IPR020472">
    <property type="entry name" value="WD40_PAC1"/>
</dbReference>
<dbReference type="InterPro" id="IPR001680">
    <property type="entry name" value="WD40_rpt"/>
</dbReference>
<dbReference type="Gene3D" id="2.130.10.10">
    <property type="entry name" value="YVTN repeat-like/Quinoprotein amine dehydrogenase"/>
    <property type="match status" value="4"/>
</dbReference>
<dbReference type="EMBL" id="KV407461">
    <property type="protein sequence ID" value="KZF21285.1"/>
    <property type="molecule type" value="Genomic_DNA"/>
</dbReference>
<dbReference type="InterPro" id="IPR037289">
    <property type="entry name" value="Elp2"/>
</dbReference>
<evidence type="ECO:0000256" key="3">
    <source>
        <dbReference type="ARBA" id="ARBA00005043"/>
    </source>
</evidence>
<dbReference type="UniPathway" id="UPA00988"/>
<evidence type="ECO:0000256" key="11">
    <source>
        <dbReference type="PROSITE-ProRule" id="PRU00221"/>
    </source>
</evidence>
<dbReference type="SUPFAM" id="SSF50978">
    <property type="entry name" value="WD40 repeat-like"/>
    <property type="match status" value="1"/>
</dbReference>
<keyword evidence="7 11" id="KW-0853">WD repeat</keyword>
<evidence type="ECO:0000313" key="13">
    <source>
        <dbReference type="Proteomes" id="UP000076632"/>
    </source>
</evidence>
<dbReference type="SUPFAM" id="SSF101908">
    <property type="entry name" value="Putative isomerase YbhE"/>
    <property type="match status" value="1"/>
</dbReference>
<evidence type="ECO:0000256" key="8">
    <source>
        <dbReference type="ARBA" id="ARBA00022694"/>
    </source>
</evidence>
<dbReference type="FunFam" id="2.130.10.10:FF:000400">
    <property type="entry name" value="Elongator acetyltransferase complex subunit 2"/>
    <property type="match status" value="1"/>
</dbReference>
<protein>
    <recommendedName>
        <fullName evidence="5">Elongator complex protein 2</fullName>
    </recommendedName>
</protein>
<dbReference type="GO" id="GO:0002098">
    <property type="term" value="P:tRNA wobble uridine modification"/>
    <property type="evidence" value="ECO:0007669"/>
    <property type="project" value="EnsemblFungi"/>
</dbReference>
<dbReference type="CDD" id="cd00200">
    <property type="entry name" value="WD40"/>
    <property type="match status" value="1"/>
</dbReference>
<dbReference type="InterPro" id="IPR011047">
    <property type="entry name" value="Quinoprotein_ADH-like_sf"/>
</dbReference>
<organism evidence="12 13">
    <name type="scientific">Xylona heveae (strain CBS 132557 / TC161)</name>
    <dbReference type="NCBI Taxonomy" id="1328760"/>
    <lineage>
        <taxon>Eukaryota</taxon>
        <taxon>Fungi</taxon>
        <taxon>Dikarya</taxon>
        <taxon>Ascomycota</taxon>
        <taxon>Pezizomycotina</taxon>
        <taxon>Xylonomycetes</taxon>
        <taxon>Xylonales</taxon>
        <taxon>Xylonaceae</taxon>
        <taxon>Xylona</taxon>
    </lineage>
</organism>
<evidence type="ECO:0000256" key="4">
    <source>
        <dbReference type="ARBA" id="ARBA00005881"/>
    </source>
</evidence>
<dbReference type="GeneID" id="28899061"/>
<dbReference type="GO" id="GO:0033588">
    <property type="term" value="C:elongator holoenzyme complex"/>
    <property type="evidence" value="ECO:0007669"/>
    <property type="project" value="EnsemblFungi"/>
</dbReference>